<dbReference type="InterPro" id="IPR050114">
    <property type="entry name" value="UPF0173_UPF0282_UlaG_hydrolase"/>
</dbReference>
<evidence type="ECO:0000313" key="4">
    <source>
        <dbReference type="EMBL" id="CAG7618476.1"/>
    </source>
</evidence>
<organism evidence="4 5">
    <name type="scientific">Paenibacillus solanacearum</name>
    <dbReference type="NCBI Taxonomy" id="2048548"/>
    <lineage>
        <taxon>Bacteria</taxon>
        <taxon>Bacillati</taxon>
        <taxon>Bacillota</taxon>
        <taxon>Bacilli</taxon>
        <taxon>Bacillales</taxon>
        <taxon>Paenibacillaceae</taxon>
        <taxon>Paenibacillus</taxon>
    </lineage>
</organism>
<dbReference type="HAMAP" id="MF_00457">
    <property type="entry name" value="UPF0173"/>
    <property type="match status" value="1"/>
</dbReference>
<protein>
    <recommendedName>
        <fullName evidence="2">UPF0173 metal-dependent hydrolase PAESOLCIP111_02118</fullName>
    </recommendedName>
</protein>
<dbReference type="Pfam" id="PF13483">
    <property type="entry name" value="Lactamase_B_3"/>
    <property type="match status" value="1"/>
</dbReference>
<sequence length="259" mass="28027">MSLMRRDSTMGRDRLAQTRIALILESEGLGLEIGYHGHSCVQLTHGGHSLIIDPFISGNGLAVTRPEEIKVDYVLLTHGHTDHTLDAVPIAKNNDATIVAIHELATYMSWQGAKALGMNLGGKVSLGFAEVQMIQAFHSSSVIVDNEGQIIYAGMPAGFIIKWDGMTLLHSGDTALFSDMKMIGERNRIDLAFLPIGDLFTMGPEDAVTAAEWFGAKKVVPLHFNTFPPIAQDGEQFISKLAEKGIGGRSLSPGEKMTL</sequence>
<evidence type="ECO:0000259" key="3">
    <source>
        <dbReference type="SMART" id="SM00849"/>
    </source>
</evidence>
<feature type="domain" description="Metallo-beta-lactamase" evidence="3">
    <location>
        <begin position="37"/>
        <end position="223"/>
    </location>
</feature>
<dbReference type="SMART" id="SM00849">
    <property type="entry name" value="Lactamase_B"/>
    <property type="match status" value="1"/>
</dbReference>
<dbReference type="EMBL" id="CAJVAS010000007">
    <property type="protein sequence ID" value="CAG7618476.1"/>
    <property type="molecule type" value="Genomic_DNA"/>
</dbReference>
<comment type="similarity">
    <text evidence="2">Belongs to the UPF0173 family.</text>
</comment>
<dbReference type="GO" id="GO:0016787">
    <property type="term" value="F:hydrolase activity"/>
    <property type="evidence" value="ECO:0007669"/>
    <property type="project" value="UniProtKB-UniRule"/>
</dbReference>
<dbReference type="InterPro" id="IPR022877">
    <property type="entry name" value="UPF0173"/>
</dbReference>
<keyword evidence="1 2" id="KW-0378">Hydrolase</keyword>
<evidence type="ECO:0000256" key="2">
    <source>
        <dbReference type="HAMAP-Rule" id="MF_00457"/>
    </source>
</evidence>
<dbReference type="NCBIfam" id="NF001911">
    <property type="entry name" value="PRK00685.1"/>
    <property type="match status" value="1"/>
</dbReference>
<gene>
    <name evidence="4" type="ORF">PAESOLCIP111_02118</name>
</gene>
<keyword evidence="5" id="KW-1185">Reference proteome</keyword>
<dbReference type="Proteomes" id="UP000693672">
    <property type="component" value="Unassembled WGS sequence"/>
</dbReference>
<evidence type="ECO:0000313" key="5">
    <source>
        <dbReference type="Proteomes" id="UP000693672"/>
    </source>
</evidence>
<reference evidence="4" key="1">
    <citation type="submission" date="2021-06" db="EMBL/GenBank/DDBJ databases">
        <authorList>
            <person name="Criscuolo A."/>
        </authorList>
    </citation>
    <scope>NUCLEOTIDE SEQUENCE</scope>
    <source>
        <strain evidence="4">CIP111600</strain>
    </source>
</reference>
<evidence type="ECO:0000256" key="1">
    <source>
        <dbReference type="ARBA" id="ARBA00022801"/>
    </source>
</evidence>
<comment type="caution">
    <text evidence="4">The sequence shown here is derived from an EMBL/GenBank/DDBJ whole genome shotgun (WGS) entry which is preliminary data.</text>
</comment>
<dbReference type="PANTHER" id="PTHR43546:SF3">
    <property type="entry name" value="UPF0173 METAL-DEPENDENT HYDROLASE MJ1163"/>
    <property type="match status" value="1"/>
</dbReference>
<proteinExistence type="inferred from homology"/>
<name>A0A916K334_9BACL</name>
<dbReference type="InterPro" id="IPR001279">
    <property type="entry name" value="Metallo-B-lactamas"/>
</dbReference>
<accession>A0A916K334</accession>
<dbReference type="AlphaFoldDB" id="A0A916K334"/>
<dbReference type="PANTHER" id="PTHR43546">
    <property type="entry name" value="UPF0173 METAL-DEPENDENT HYDROLASE MJ1163-RELATED"/>
    <property type="match status" value="1"/>
</dbReference>